<dbReference type="AlphaFoldDB" id="A0A8J4YNW5"/>
<evidence type="ECO:0000313" key="3">
    <source>
        <dbReference type="Proteomes" id="UP000770661"/>
    </source>
</evidence>
<dbReference type="Proteomes" id="UP000770661">
    <property type="component" value="Unassembled WGS sequence"/>
</dbReference>
<evidence type="ECO:0000256" key="1">
    <source>
        <dbReference type="SAM" id="MobiDB-lite"/>
    </source>
</evidence>
<organism evidence="2 3">
    <name type="scientific">Chionoecetes opilio</name>
    <name type="common">Atlantic snow crab</name>
    <name type="synonym">Cancer opilio</name>
    <dbReference type="NCBI Taxonomy" id="41210"/>
    <lineage>
        <taxon>Eukaryota</taxon>
        <taxon>Metazoa</taxon>
        <taxon>Ecdysozoa</taxon>
        <taxon>Arthropoda</taxon>
        <taxon>Crustacea</taxon>
        <taxon>Multicrustacea</taxon>
        <taxon>Malacostraca</taxon>
        <taxon>Eumalacostraca</taxon>
        <taxon>Eucarida</taxon>
        <taxon>Decapoda</taxon>
        <taxon>Pleocyemata</taxon>
        <taxon>Brachyura</taxon>
        <taxon>Eubrachyura</taxon>
        <taxon>Majoidea</taxon>
        <taxon>Majidae</taxon>
        <taxon>Chionoecetes</taxon>
    </lineage>
</organism>
<comment type="caution">
    <text evidence="2">The sequence shown here is derived from an EMBL/GenBank/DDBJ whole genome shotgun (WGS) entry which is preliminary data.</text>
</comment>
<proteinExistence type="predicted"/>
<reference evidence="2" key="1">
    <citation type="submission" date="2020-07" db="EMBL/GenBank/DDBJ databases">
        <title>The High-quality genome of the commercially important snow crab, Chionoecetes opilio.</title>
        <authorList>
            <person name="Jeong J.-H."/>
            <person name="Ryu S."/>
        </authorList>
    </citation>
    <scope>NUCLEOTIDE SEQUENCE</scope>
    <source>
        <strain evidence="2">MADBK_172401_WGS</strain>
        <tissue evidence="2">Digestive gland</tissue>
    </source>
</reference>
<gene>
    <name evidence="2" type="ORF">GWK47_041549</name>
</gene>
<feature type="region of interest" description="Disordered" evidence="1">
    <location>
        <begin position="38"/>
        <end position="60"/>
    </location>
</feature>
<keyword evidence="3" id="KW-1185">Reference proteome</keyword>
<protein>
    <submittedName>
        <fullName evidence="2">Uncharacterized protein</fullName>
    </submittedName>
</protein>
<sequence length="102" mass="10413">MLVSFSGGASKDVAVLGLYTTACEGRSTHEGNASKLNRAAHGASSLPDSAPGGSVQSGPLKVLVGPGQNFPTLSRLASNTDSDGVFGPLRTRCIRLNANRQS</sequence>
<accession>A0A8J4YNW5</accession>
<name>A0A8J4YNW5_CHIOP</name>
<dbReference type="EMBL" id="JACEEZ010007515">
    <property type="protein sequence ID" value="KAG0723995.1"/>
    <property type="molecule type" value="Genomic_DNA"/>
</dbReference>
<evidence type="ECO:0000313" key="2">
    <source>
        <dbReference type="EMBL" id="KAG0723995.1"/>
    </source>
</evidence>